<dbReference type="Proteomes" id="UP001177003">
    <property type="component" value="Chromosome 7"/>
</dbReference>
<organism evidence="1 2">
    <name type="scientific">Lactuca saligna</name>
    <name type="common">Willowleaf lettuce</name>
    <dbReference type="NCBI Taxonomy" id="75948"/>
    <lineage>
        <taxon>Eukaryota</taxon>
        <taxon>Viridiplantae</taxon>
        <taxon>Streptophyta</taxon>
        <taxon>Embryophyta</taxon>
        <taxon>Tracheophyta</taxon>
        <taxon>Spermatophyta</taxon>
        <taxon>Magnoliopsida</taxon>
        <taxon>eudicotyledons</taxon>
        <taxon>Gunneridae</taxon>
        <taxon>Pentapetalae</taxon>
        <taxon>asterids</taxon>
        <taxon>campanulids</taxon>
        <taxon>Asterales</taxon>
        <taxon>Asteraceae</taxon>
        <taxon>Cichorioideae</taxon>
        <taxon>Cichorieae</taxon>
        <taxon>Lactucinae</taxon>
        <taxon>Lactuca</taxon>
    </lineage>
</organism>
<gene>
    <name evidence="1" type="ORF">LSALG_LOCUS32102</name>
</gene>
<evidence type="ECO:0000313" key="1">
    <source>
        <dbReference type="EMBL" id="CAI9293068.1"/>
    </source>
</evidence>
<dbReference type="EMBL" id="OX465083">
    <property type="protein sequence ID" value="CAI9293068.1"/>
    <property type="molecule type" value="Genomic_DNA"/>
</dbReference>
<proteinExistence type="predicted"/>
<sequence>MDESENEEGGFGGTFEDLAFDDKEEDFLDHMLMSMNSVFSFELDGLMKEFEAQMVSKVSGMVKDSELQILEMVDHADQQQS</sequence>
<protein>
    <submittedName>
        <fullName evidence="1">Uncharacterized protein</fullName>
    </submittedName>
</protein>
<accession>A0AA36EEA1</accession>
<keyword evidence="2" id="KW-1185">Reference proteome</keyword>
<dbReference type="AlphaFoldDB" id="A0AA36EEA1"/>
<reference evidence="1" key="1">
    <citation type="submission" date="2023-04" db="EMBL/GenBank/DDBJ databases">
        <authorList>
            <person name="Vijverberg K."/>
            <person name="Xiong W."/>
            <person name="Schranz E."/>
        </authorList>
    </citation>
    <scope>NUCLEOTIDE SEQUENCE</scope>
</reference>
<name>A0AA36EEA1_LACSI</name>
<evidence type="ECO:0000313" key="2">
    <source>
        <dbReference type="Proteomes" id="UP001177003"/>
    </source>
</evidence>